<evidence type="ECO:0000313" key="8">
    <source>
        <dbReference type="EMBL" id="RZU49969.1"/>
    </source>
</evidence>
<keyword evidence="5" id="KW-0472">Membrane</keyword>
<dbReference type="InterPro" id="IPR003661">
    <property type="entry name" value="HisK_dim/P_dom"/>
</dbReference>
<proteinExistence type="predicted"/>
<evidence type="ECO:0000256" key="5">
    <source>
        <dbReference type="SAM" id="Phobius"/>
    </source>
</evidence>
<evidence type="ECO:0000256" key="3">
    <source>
        <dbReference type="ARBA" id="ARBA00012438"/>
    </source>
</evidence>
<dbReference type="Proteomes" id="UP000292564">
    <property type="component" value="Unassembled WGS sequence"/>
</dbReference>
<feature type="domain" description="PAC" evidence="7">
    <location>
        <begin position="302"/>
        <end position="354"/>
    </location>
</feature>
<comment type="caution">
    <text evidence="8">The sequence shown here is derived from an EMBL/GenBank/DDBJ whole genome shotgun (WGS) entry which is preliminary data.</text>
</comment>
<comment type="subcellular location">
    <subcellularLocation>
        <location evidence="2">Cell membrane</location>
    </subcellularLocation>
</comment>
<feature type="transmembrane region" description="Helical" evidence="5">
    <location>
        <begin position="15"/>
        <end position="36"/>
    </location>
</feature>
<dbReference type="InterPro" id="IPR036097">
    <property type="entry name" value="HisK_dim/P_sf"/>
</dbReference>
<dbReference type="PANTHER" id="PTHR43065:SF49">
    <property type="entry name" value="HISTIDINE KINASE"/>
    <property type="match status" value="1"/>
</dbReference>
<dbReference type="SMART" id="SM00388">
    <property type="entry name" value="HisKA"/>
    <property type="match status" value="1"/>
</dbReference>
<evidence type="ECO:0000256" key="1">
    <source>
        <dbReference type="ARBA" id="ARBA00000085"/>
    </source>
</evidence>
<dbReference type="SUPFAM" id="SSF55785">
    <property type="entry name" value="PYP-like sensor domain (PAS domain)"/>
    <property type="match status" value="1"/>
</dbReference>
<dbReference type="SUPFAM" id="SSF47384">
    <property type="entry name" value="Homodimeric domain of signal transducing histidine kinase"/>
    <property type="match status" value="1"/>
</dbReference>
<accession>A0A4Q7ZIM2</accession>
<dbReference type="CDD" id="cd00130">
    <property type="entry name" value="PAS"/>
    <property type="match status" value="1"/>
</dbReference>
<dbReference type="SMART" id="SM00091">
    <property type="entry name" value="PAS"/>
    <property type="match status" value="1"/>
</dbReference>
<sequence length="523" mass="57299">MKKWRGIRVAGRLTGAFGLVALLVLVMIGFAVVNIIEQRRADQQITASAALRSDALRAKFRIADLNGWRTGYAFDTIRGVPDATADATGQRARFLATAAAFREDLDRLAADTLSPVQRQQLATAEDAFRRFMELDARIVSGYRSGVPARIAAANELVAGEELYWYETTATAVEQLAGEAQASVDASAAAARRTNYRALTMMIVVGIVCLLLALVLAVRATRTAAATARRKSMLAAIVEQSADATWALTLDGIITSWNSGAERIYGYTADEVIGRSVAMLLLPNRMGVLASVLARMAEGRQLHVDEAVRLRKDGSKVFVSTILWPLRNADGVIIGGAATERDITARKHREAEQRIADEQAARAARLESLGQLAGGVAHDFNNLLAVIVNCAEFVADETGDDVADDLARIRDAADRGRDLTGQLLLFAKRGRRPVGDRRPERHRHGRHQPAEQDHRTQHHAELPHLPRHRSGERQPWPPRPDPAQPRHQRPRRAARGGEPSTSKPASRDWRAARPSRCRRAATPS</sequence>
<evidence type="ECO:0000313" key="9">
    <source>
        <dbReference type="Proteomes" id="UP000292564"/>
    </source>
</evidence>
<dbReference type="Gene3D" id="3.30.450.20">
    <property type="entry name" value="PAS domain"/>
    <property type="match status" value="1"/>
</dbReference>
<keyword evidence="9" id="KW-1185">Reference proteome</keyword>
<dbReference type="Gene3D" id="1.10.287.130">
    <property type="match status" value="1"/>
</dbReference>
<dbReference type="EMBL" id="SHKY01000001">
    <property type="protein sequence ID" value="RZU49969.1"/>
    <property type="molecule type" value="Genomic_DNA"/>
</dbReference>
<organism evidence="8 9">
    <name type="scientific">Krasilnikovia cinnamomea</name>
    <dbReference type="NCBI Taxonomy" id="349313"/>
    <lineage>
        <taxon>Bacteria</taxon>
        <taxon>Bacillati</taxon>
        <taxon>Actinomycetota</taxon>
        <taxon>Actinomycetes</taxon>
        <taxon>Micromonosporales</taxon>
        <taxon>Micromonosporaceae</taxon>
        <taxon>Krasilnikovia</taxon>
    </lineage>
</organism>
<evidence type="ECO:0000259" key="6">
    <source>
        <dbReference type="PROSITE" id="PS50112"/>
    </source>
</evidence>
<reference evidence="8 9" key="1">
    <citation type="submission" date="2019-02" db="EMBL/GenBank/DDBJ databases">
        <title>Sequencing the genomes of 1000 actinobacteria strains.</title>
        <authorList>
            <person name="Klenk H.-P."/>
        </authorList>
    </citation>
    <scope>NUCLEOTIDE SEQUENCE [LARGE SCALE GENOMIC DNA]</scope>
    <source>
        <strain evidence="8 9">DSM 45162</strain>
    </source>
</reference>
<dbReference type="InterPro" id="IPR000014">
    <property type="entry name" value="PAS"/>
</dbReference>
<dbReference type="PROSITE" id="PS50113">
    <property type="entry name" value="PAC"/>
    <property type="match status" value="1"/>
</dbReference>
<dbReference type="AlphaFoldDB" id="A0A4Q7ZIM2"/>
<feature type="transmembrane region" description="Helical" evidence="5">
    <location>
        <begin position="197"/>
        <end position="217"/>
    </location>
</feature>
<dbReference type="PROSITE" id="PS50112">
    <property type="entry name" value="PAS"/>
    <property type="match status" value="1"/>
</dbReference>
<feature type="region of interest" description="Disordered" evidence="4">
    <location>
        <begin position="423"/>
        <end position="523"/>
    </location>
</feature>
<dbReference type="NCBIfam" id="TIGR00229">
    <property type="entry name" value="sensory_box"/>
    <property type="match status" value="1"/>
</dbReference>
<dbReference type="PANTHER" id="PTHR43065">
    <property type="entry name" value="SENSOR HISTIDINE KINASE"/>
    <property type="match status" value="1"/>
</dbReference>
<dbReference type="GO" id="GO:0000155">
    <property type="term" value="F:phosphorelay sensor kinase activity"/>
    <property type="evidence" value="ECO:0007669"/>
    <property type="project" value="InterPro"/>
</dbReference>
<name>A0A4Q7ZIM2_9ACTN</name>
<gene>
    <name evidence="8" type="ORF">EV385_1728</name>
</gene>
<evidence type="ECO:0000259" key="7">
    <source>
        <dbReference type="PROSITE" id="PS50113"/>
    </source>
</evidence>
<evidence type="ECO:0000256" key="4">
    <source>
        <dbReference type="SAM" id="MobiDB-lite"/>
    </source>
</evidence>
<dbReference type="CDD" id="cd00082">
    <property type="entry name" value="HisKA"/>
    <property type="match status" value="1"/>
</dbReference>
<dbReference type="InterPro" id="IPR035965">
    <property type="entry name" value="PAS-like_dom_sf"/>
</dbReference>
<dbReference type="EC" id="2.7.13.3" evidence="3"/>
<comment type="catalytic activity">
    <reaction evidence="1">
        <text>ATP + protein L-histidine = ADP + protein N-phospho-L-histidine.</text>
        <dbReference type="EC" id="2.7.13.3"/>
    </reaction>
</comment>
<keyword evidence="5" id="KW-1133">Transmembrane helix</keyword>
<dbReference type="Pfam" id="PF13426">
    <property type="entry name" value="PAS_9"/>
    <property type="match status" value="1"/>
</dbReference>
<evidence type="ECO:0000256" key="2">
    <source>
        <dbReference type="ARBA" id="ARBA00004236"/>
    </source>
</evidence>
<feature type="domain" description="PAS" evidence="6">
    <location>
        <begin position="229"/>
        <end position="299"/>
    </location>
</feature>
<protein>
    <recommendedName>
        <fullName evidence="3">histidine kinase</fullName>
        <ecNumber evidence="3">2.7.13.3</ecNumber>
    </recommendedName>
</protein>
<dbReference type="InterPro" id="IPR000700">
    <property type="entry name" value="PAS-assoc_C"/>
</dbReference>
<keyword evidence="5" id="KW-0812">Transmembrane</keyword>
<dbReference type="GO" id="GO:0005886">
    <property type="term" value="C:plasma membrane"/>
    <property type="evidence" value="ECO:0007669"/>
    <property type="project" value="UniProtKB-SubCell"/>
</dbReference>
<feature type="compositionally biased region" description="Basic residues" evidence="4">
    <location>
        <begin position="512"/>
        <end position="523"/>
    </location>
</feature>
<feature type="compositionally biased region" description="Basic and acidic residues" evidence="4">
    <location>
        <begin position="447"/>
        <end position="471"/>
    </location>
</feature>
<dbReference type="Pfam" id="PF00512">
    <property type="entry name" value="HisKA"/>
    <property type="match status" value="1"/>
</dbReference>